<keyword evidence="2" id="KW-0472">Membrane</keyword>
<keyword evidence="2" id="KW-0812">Transmembrane</keyword>
<dbReference type="InterPro" id="IPR011050">
    <property type="entry name" value="Pectin_lyase_fold/virulence"/>
</dbReference>
<feature type="compositionally biased region" description="Polar residues" evidence="1">
    <location>
        <begin position="689"/>
        <end position="705"/>
    </location>
</feature>
<feature type="transmembrane region" description="Helical" evidence="2">
    <location>
        <begin position="602"/>
        <end position="624"/>
    </location>
</feature>
<name>A0A0L0FJB8_9EUKA</name>
<feature type="chain" id="PRO_5005538098" description="Peptidase A1 domain-containing protein" evidence="3">
    <location>
        <begin position="23"/>
        <end position="705"/>
    </location>
</feature>
<evidence type="ECO:0000256" key="3">
    <source>
        <dbReference type="SAM" id="SignalP"/>
    </source>
</evidence>
<dbReference type="GeneID" id="25911896"/>
<proteinExistence type="predicted"/>
<keyword evidence="2" id="KW-1133">Transmembrane helix</keyword>
<sequence length="705" mass="75961">MHASMLVVVGALASLNAVVVNADTIKVKAGQQNVNSISKAIRTAPADSVLELYEGDYYQTDMLVIDKPLMIQGAGKELTRIHLNSLTVPVLLYATTFNSVLTDFSIVDSLPENPTTCAPVDTLPSEQLEIFDPPSTALLDGTLRITGTLGQWPNMFTATHMGVGDCDYGVGSEHLSRPFFELVSNTCEYNFGISVQRQSLDACGVQVTQEGNGTVSTYGGVVQIKTVAMVNSLPTTTTHIGVLEAEFSENGNGGSVASEDTHVRAVLTLIELGEVNENTSYIELSLTMPSEFHVPSNATGPVDAAMRLDDELSTTAWFPISECAAFDGSSEEGSNATYCRQTIGFQVTACDVSAHYHIDELPVECKDAAVCGADPGYKASLNFVVDATQLCAASESADIELNLPIESIVTEMRSSDFEHALGATGLIMGKTSYWMIEMDTGTTGLIIDQAELVAISRNVTGRDCTPYEFYRNVGTIAQRYLPPIGEAKGRLQIELPVDQAMACDDGSEVLADSDVALTFTYLVSYQDYVVEEGAEEALDEELSVADRRRSERSRRESGQLSAEAVTHVRRAAAKQVFAAPKIQLVGETPVMFEMDSADTVSVVAGMSALLLIAGLTGAGLWYGFKKIAEKSKTLKAQKYENIGDYQDARGDENFSSMYEYNNAYQRDGNGEDMTEVLPNRPSFFDGGSQYDSNSSSKNKGAATSL</sequence>
<dbReference type="EMBL" id="KQ243260">
    <property type="protein sequence ID" value="KNC76098.1"/>
    <property type="molecule type" value="Genomic_DNA"/>
</dbReference>
<organism evidence="4 5">
    <name type="scientific">Sphaeroforma arctica JP610</name>
    <dbReference type="NCBI Taxonomy" id="667725"/>
    <lineage>
        <taxon>Eukaryota</taxon>
        <taxon>Ichthyosporea</taxon>
        <taxon>Ichthyophonida</taxon>
        <taxon>Sphaeroforma</taxon>
    </lineage>
</organism>
<dbReference type="AlphaFoldDB" id="A0A0L0FJB8"/>
<keyword evidence="5" id="KW-1185">Reference proteome</keyword>
<feature type="signal peptide" evidence="3">
    <location>
        <begin position="1"/>
        <end position="22"/>
    </location>
</feature>
<dbReference type="SUPFAM" id="SSF51126">
    <property type="entry name" value="Pectin lyase-like"/>
    <property type="match status" value="1"/>
</dbReference>
<feature type="region of interest" description="Disordered" evidence="1">
    <location>
        <begin position="678"/>
        <end position="705"/>
    </location>
</feature>
<evidence type="ECO:0000256" key="2">
    <source>
        <dbReference type="SAM" id="Phobius"/>
    </source>
</evidence>
<evidence type="ECO:0000256" key="1">
    <source>
        <dbReference type="SAM" id="MobiDB-lite"/>
    </source>
</evidence>
<reference evidence="4 5" key="1">
    <citation type="submission" date="2011-02" db="EMBL/GenBank/DDBJ databases">
        <title>The Genome Sequence of Sphaeroforma arctica JP610.</title>
        <authorList>
            <consortium name="The Broad Institute Genome Sequencing Platform"/>
            <person name="Russ C."/>
            <person name="Cuomo C."/>
            <person name="Young S.K."/>
            <person name="Zeng Q."/>
            <person name="Gargeya S."/>
            <person name="Alvarado L."/>
            <person name="Berlin A."/>
            <person name="Chapman S.B."/>
            <person name="Chen Z."/>
            <person name="Freedman E."/>
            <person name="Gellesch M."/>
            <person name="Goldberg J."/>
            <person name="Griggs A."/>
            <person name="Gujja S."/>
            <person name="Heilman E."/>
            <person name="Heiman D."/>
            <person name="Howarth C."/>
            <person name="Mehta T."/>
            <person name="Neiman D."/>
            <person name="Pearson M."/>
            <person name="Roberts A."/>
            <person name="Saif S."/>
            <person name="Shea T."/>
            <person name="Shenoy N."/>
            <person name="Sisk P."/>
            <person name="Stolte C."/>
            <person name="Sykes S."/>
            <person name="White J."/>
            <person name="Yandava C."/>
            <person name="Burger G."/>
            <person name="Gray M.W."/>
            <person name="Holland P.W.H."/>
            <person name="King N."/>
            <person name="Lang F.B.F."/>
            <person name="Roger A.J."/>
            <person name="Ruiz-Trillo I."/>
            <person name="Haas B."/>
            <person name="Nusbaum C."/>
            <person name="Birren B."/>
        </authorList>
    </citation>
    <scope>NUCLEOTIDE SEQUENCE [LARGE SCALE GENOMIC DNA]</scope>
    <source>
        <strain evidence="4 5">JP610</strain>
    </source>
</reference>
<gene>
    <name evidence="4" type="ORF">SARC_11392</name>
</gene>
<dbReference type="Proteomes" id="UP000054560">
    <property type="component" value="Unassembled WGS sequence"/>
</dbReference>
<protein>
    <recommendedName>
        <fullName evidence="6">Peptidase A1 domain-containing protein</fullName>
    </recommendedName>
</protein>
<evidence type="ECO:0000313" key="5">
    <source>
        <dbReference type="Proteomes" id="UP000054560"/>
    </source>
</evidence>
<evidence type="ECO:0008006" key="6">
    <source>
        <dbReference type="Google" id="ProtNLM"/>
    </source>
</evidence>
<evidence type="ECO:0000313" key="4">
    <source>
        <dbReference type="EMBL" id="KNC76098.1"/>
    </source>
</evidence>
<keyword evidence="3" id="KW-0732">Signal</keyword>
<dbReference type="RefSeq" id="XP_014150000.1">
    <property type="nucleotide sequence ID" value="XM_014294525.1"/>
</dbReference>
<accession>A0A0L0FJB8</accession>